<dbReference type="InterPro" id="IPR040976">
    <property type="entry name" value="Pkinase_fungal"/>
</dbReference>
<dbReference type="Proteomes" id="UP000324639">
    <property type="component" value="Chromosome Bgt_-01"/>
</dbReference>
<organism evidence="2 3">
    <name type="scientific">Blumeria graminis f. sp. tritici</name>
    <dbReference type="NCBI Taxonomy" id="62690"/>
    <lineage>
        <taxon>Eukaryota</taxon>
        <taxon>Fungi</taxon>
        <taxon>Dikarya</taxon>
        <taxon>Ascomycota</taxon>
        <taxon>Pezizomycotina</taxon>
        <taxon>Leotiomycetes</taxon>
        <taxon>Erysiphales</taxon>
        <taxon>Erysiphaceae</taxon>
        <taxon>Blumeria</taxon>
    </lineage>
</organism>
<feature type="non-terminal residue" evidence="2">
    <location>
        <position position="1"/>
    </location>
</feature>
<evidence type="ECO:0000313" key="3">
    <source>
        <dbReference type="Proteomes" id="UP000324639"/>
    </source>
</evidence>
<proteinExistence type="predicted"/>
<sequence>HFIYGFCVFESKFELWVLNRSSACSLGLFPLDKDKQKLVRAIYSYLLMSDKEHGIDSSIQKVNSSSFVTVCGKMSGSLETWLLTLNR</sequence>
<evidence type="ECO:0000313" key="2">
    <source>
        <dbReference type="EMBL" id="VCU39379.1"/>
    </source>
</evidence>
<keyword evidence="3" id="KW-1185">Reference proteome</keyword>
<protein>
    <submittedName>
        <fullName evidence="2">Bgt-50099</fullName>
    </submittedName>
</protein>
<dbReference type="EMBL" id="LR026984">
    <property type="protein sequence ID" value="VCU39379.1"/>
    <property type="molecule type" value="Genomic_DNA"/>
</dbReference>
<evidence type="ECO:0000259" key="1">
    <source>
        <dbReference type="Pfam" id="PF17667"/>
    </source>
</evidence>
<gene>
    <name evidence="2" type="ORF">BGT96224V316_LOCUS622</name>
</gene>
<dbReference type="AlphaFoldDB" id="A0A9X9L802"/>
<reference evidence="2 3" key="1">
    <citation type="submission" date="2018-08" db="EMBL/GenBank/DDBJ databases">
        <authorList>
            <person name="Muller C M."/>
        </authorList>
    </citation>
    <scope>NUCLEOTIDE SEQUENCE [LARGE SCALE GENOMIC DNA]</scope>
</reference>
<feature type="domain" description="Fungal-type protein kinase" evidence="1">
    <location>
        <begin position="2"/>
        <end position="71"/>
    </location>
</feature>
<dbReference type="Pfam" id="PF17667">
    <property type="entry name" value="Pkinase_fungal"/>
    <property type="match status" value="1"/>
</dbReference>
<name>A0A9X9L802_BLUGR</name>
<accession>A0A9X9L802</accession>